<reference evidence="3" key="1">
    <citation type="submission" date="2022-11" db="UniProtKB">
        <authorList>
            <consortium name="WormBaseParasite"/>
        </authorList>
    </citation>
    <scope>IDENTIFICATION</scope>
</reference>
<feature type="region of interest" description="Disordered" evidence="1">
    <location>
        <begin position="20"/>
        <end position="54"/>
    </location>
</feature>
<dbReference type="Proteomes" id="UP000887540">
    <property type="component" value="Unplaced"/>
</dbReference>
<dbReference type="WBParaSite" id="ACRNAN_scaffold14686.g29578.t1">
    <property type="protein sequence ID" value="ACRNAN_scaffold14686.g29578.t1"/>
    <property type="gene ID" value="ACRNAN_scaffold14686.g29578"/>
</dbReference>
<evidence type="ECO:0000313" key="3">
    <source>
        <dbReference type="WBParaSite" id="ACRNAN_scaffold14686.g29578.t1"/>
    </source>
</evidence>
<sequence>DNRKPRQDLSHLLAFEIAPGKASREKVETRSERIETRRDGRAGRDRRAGPLNRGNRLVDKEDLQRSGVVLNDEAFPALG</sequence>
<name>A0A914CVU1_9BILA</name>
<protein>
    <submittedName>
        <fullName evidence="3">Uncharacterized protein</fullName>
    </submittedName>
</protein>
<evidence type="ECO:0000313" key="2">
    <source>
        <dbReference type="Proteomes" id="UP000887540"/>
    </source>
</evidence>
<evidence type="ECO:0000256" key="1">
    <source>
        <dbReference type="SAM" id="MobiDB-lite"/>
    </source>
</evidence>
<dbReference type="AlphaFoldDB" id="A0A914CVU1"/>
<feature type="compositionally biased region" description="Basic and acidic residues" evidence="1">
    <location>
        <begin position="22"/>
        <end position="48"/>
    </location>
</feature>
<organism evidence="2 3">
    <name type="scientific">Acrobeloides nanus</name>
    <dbReference type="NCBI Taxonomy" id="290746"/>
    <lineage>
        <taxon>Eukaryota</taxon>
        <taxon>Metazoa</taxon>
        <taxon>Ecdysozoa</taxon>
        <taxon>Nematoda</taxon>
        <taxon>Chromadorea</taxon>
        <taxon>Rhabditida</taxon>
        <taxon>Tylenchina</taxon>
        <taxon>Cephalobomorpha</taxon>
        <taxon>Cephaloboidea</taxon>
        <taxon>Cephalobidae</taxon>
        <taxon>Acrobeloides</taxon>
    </lineage>
</organism>
<keyword evidence="2" id="KW-1185">Reference proteome</keyword>
<accession>A0A914CVU1</accession>
<proteinExistence type="predicted"/>